<dbReference type="PATRIC" id="fig|1069642.3.peg.1829"/>
<evidence type="ECO:0000313" key="1">
    <source>
        <dbReference type="EMBL" id="AFY01541.1"/>
    </source>
</evidence>
<name>K7YP09_BDEBC</name>
<reference evidence="1 2" key="1">
    <citation type="journal article" date="2012" name="BMC Genomics">
        <title>Genome analysis of a simultaneously predatory and prey-independent, novel Bdellovibrio bacteriovorus from the River Tiber, supports in silico predictions of both ancient and recent lateral gene transfer from diverse bacteria.</title>
        <authorList>
            <person name="Hobley L."/>
            <person name="Lerner T.R."/>
            <person name="Williams L.E."/>
            <person name="Lambert C."/>
            <person name="Till R."/>
            <person name="Milner D.S."/>
            <person name="Basford S.M."/>
            <person name="Capeness M.J."/>
            <person name="Fenton A.K."/>
            <person name="Atterbury R.J."/>
            <person name="Harris M.A."/>
            <person name="Sockett R.E."/>
        </authorList>
    </citation>
    <scope>NUCLEOTIDE SEQUENCE [LARGE SCALE GENOMIC DNA]</scope>
    <source>
        <strain evidence="1 2">Tiberius</strain>
    </source>
</reference>
<proteinExistence type="predicted"/>
<evidence type="ECO:0000313" key="2">
    <source>
        <dbReference type="Proteomes" id="UP000010074"/>
    </source>
</evidence>
<dbReference type="HOGENOM" id="CLU_1486281_0_0_7"/>
<dbReference type="EMBL" id="CP002930">
    <property type="protein sequence ID" value="AFY01541.1"/>
    <property type="molecule type" value="Genomic_DNA"/>
</dbReference>
<dbReference type="STRING" id="1069642.Bdt_1853"/>
<accession>K7YP09</accession>
<organism evidence="1 2">
    <name type="scientific">Bdellovibrio bacteriovorus str. Tiberius</name>
    <dbReference type="NCBI Taxonomy" id="1069642"/>
    <lineage>
        <taxon>Bacteria</taxon>
        <taxon>Pseudomonadati</taxon>
        <taxon>Bdellovibrionota</taxon>
        <taxon>Bdellovibrionia</taxon>
        <taxon>Bdellovibrionales</taxon>
        <taxon>Pseudobdellovibrionaceae</taxon>
        <taxon>Bdellovibrio</taxon>
    </lineage>
</organism>
<dbReference type="AlphaFoldDB" id="K7YP09"/>
<sequence>MVLFLSSLAFGKDCTVLVSSHYRDELREVIRTELSGHGVTALFADELQVHDLDTPFEEVPPEILPGQEFSYLYLPTPKALPSLYLGQLYTSYEEGLYNITTITEFTFGVGRIGSCKSTKHEGVRCSVRLVEPGLTYERVVAESTRDLVVVDGRLKSLDRTKATSADVREYLRQFATRACQK</sequence>
<dbReference type="KEGG" id="bbat:Bdt_1853"/>
<protein>
    <submittedName>
        <fullName evidence="1">Uncharacterized protein</fullName>
    </submittedName>
</protein>
<dbReference type="Proteomes" id="UP000010074">
    <property type="component" value="Chromosome"/>
</dbReference>
<gene>
    <name evidence="1" type="ORF">Bdt_1853</name>
</gene>